<dbReference type="EMBL" id="LQQC01000010">
    <property type="protein sequence ID" value="KXZ58536.1"/>
    <property type="molecule type" value="Genomic_DNA"/>
</dbReference>
<dbReference type="RefSeq" id="WP_062022079.1">
    <property type="nucleotide sequence ID" value="NZ_LQQC01000010.1"/>
</dbReference>
<dbReference type="CDD" id="cd07067">
    <property type="entry name" value="HP_PGM_like"/>
    <property type="match status" value="1"/>
</dbReference>
<accession>A0A150H8U9</accession>
<evidence type="ECO:0000313" key="1">
    <source>
        <dbReference type="EMBL" id="KXZ58536.1"/>
    </source>
</evidence>
<protein>
    <submittedName>
        <fullName evidence="1">Bifunctional RNase H/acid phosphatase</fullName>
    </submittedName>
</protein>
<organism evidence="1 2">
    <name type="scientific">Brevibacterium ravenspurgense</name>
    <dbReference type="NCBI Taxonomy" id="479117"/>
    <lineage>
        <taxon>Bacteria</taxon>
        <taxon>Bacillati</taxon>
        <taxon>Actinomycetota</taxon>
        <taxon>Actinomycetes</taxon>
        <taxon>Micrococcales</taxon>
        <taxon>Brevibacteriaceae</taxon>
        <taxon>Brevibacterium</taxon>
    </lineage>
</organism>
<keyword evidence="2" id="KW-1185">Reference proteome</keyword>
<gene>
    <name evidence="1" type="ORF">Bravens_01585</name>
</gene>
<sequence>MTTSRIHLVRHGEVDNPDGILYGRLPGFGLTARGRQMGERISDYFADDRFNVRGLVRSPLLRTAQTIAPLAQSTGLEPVVDERVIEAGNRFEGQKVNRSSVFAPANLPLVWNPLRPSWGEPYISQVRRMQAAIFTLRNRVEAVAKAEGLDVVDGVIVSHQLPIWMSRMAAEGRPLAHDPRNRECNLGSVTTLSFDGAKLVGVDYTDVNADLQPKKAVAGA</sequence>
<dbReference type="InterPro" id="IPR029033">
    <property type="entry name" value="His_PPase_superfam"/>
</dbReference>
<dbReference type="Pfam" id="PF00300">
    <property type="entry name" value="His_Phos_1"/>
    <property type="match status" value="1"/>
</dbReference>
<proteinExistence type="predicted"/>
<dbReference type="Gene3D" id="3.40.50.1240">
    <property type="entry name" value="Phosphoglycerate mutase-like"/>
    <property type="match status" value="1"/>
</dbReference>
<name>A0A150H8U9_9MICO</name>
<dbReference type="Proteomes" id="UP000243589">
    <property type="component" value="Unassembled WGS sequence"/>
</dbReference>
<dbReference type="AlphaFoldDB" id="A0A150H8U9"/>
<reference evidence="1 2" key="1">
    <citation type="submission" date="2016-01" db="EMBL/GenBank/DDBJ databases">
        <title>Use of Whole Genome Sequencing to ascertain that Brevibacterium massiliense (Roux, Raoult 2009) is a later heterotypic synonym of Brevibacterium ravenspurgense (Mages 2008).</title>
        <authorList>
            <person name="Bernier A.-M."/>
            <person name="Burdz T."/>
            <person name="Huynh C."/>
            <person name="Pachecho A.L."/>
            <person name="Wiebe D."/>
            <person name="Bonner C."/>
            <person name="Bernard K."/>
        </authorList>
    </citation>
    <scope>NUCLEOTIDE SEQUENCE [LARGE SCALE GENOMIC DNA]</scope>
    <source>
        <strain evidence="1 2">CCUG56047</strain>
    </source>
</reference>
<dbReference type="PATRIC" id="fig|479117.4.peg.1572"/>
<evidence type="ECO:0000313" key="2">
    <source>
        <dbReference type="Proteomes" id="UP000243589"/>
    </source>
</evidence>
<comment type="caution">
    <text evidence="1">The sequence shown here is derived from an EMBL/GenBank/DDBJ whole genome shotgun (WGS) entry which is preliminary data.</text>
</comment>
<dbReference type="SMART" id="SM00855">
    <property type="entry name" value="PGAM"/>
    <property type="match status" value="1"/>
</dbReference>
<dbReference type="SUPFAM" id="SSF53254">
    <property type="entry name" value="Phosphoglycerate mutase-like"/>
    <property type="match status" value="1"/>
</dbReference>
<dbReference type="InterPro" id="IPR013078">
    <property type="entry name" value="His_Pase_superF_clade-1"/>
</dbReference>